<protein>
    <submittedName>
        <fullName evidence="1">Uncharacterized protein</fullName>
    </submittedName>
</protein>
<evidence type="ECO:0000313" key="1">
    <source>
        <dbReference type="EMBL" id="MCD9638133.1"/>
    </source>
</evidence>
<name>A0ABS8UTL8_DATST</name>
<feature type="non-terminal residue" evidence="1">
    <location>
        <position position="1"/>
    </location>
</feature>
<sequence>PKCSIYTSGKFPKSKLEKWHEAQRGEIAPCHGAIAELHWNLGQGWNFLQRGTEAIAELKLRAMKPSCSFTVLRLPIFHNFLPPPMYCGTLFNANHP</sequence>
<accession>A0ABS8UTL8</accession>
<keyword evidence="2" id="KW-1185">Reference proteome</keyword>
<proteinExistence type="predicted"/>
<evidence type="ECO:0000313" key="2">
    <source>
        <dbReference type="Proteomes" id="UP000823775"/>
    </source>
</evidence>
<dbReference type="EMBL" id="JACEIK010002628">
    <property type="protein sequence ID" value="MCD9638133.1"/>
    <property type="molecule type" value="Genomic_DNA"/>
</dbReference>
<comment type="caution">
    <text evidence="1">The sequence shown here is derived from an EMBL/GenBank/DDBJ whole genome shotgun (WGS) entry which is preliminary data.</text>
</comment>
<organism evidence="1 2">
    <name type="scientific">Datura stramonium</name>
    <name type="common">Jimsonweed</name>
    <name type="synonym">Common thornapple</name>
    <dbReference type="NCBI Taxonomy" id="4076"/>
    <lineage>
        <taxon>Eukaryota</taxon>
        <taxon>Viridiplantae</taxon>
        <taxon>Streptophyta</taxon>
        <taxon>Embryophyta</taxon>
        <taxon>Tracheophyta</taxon>
        <taxon>Spermatophyta</taxon>
        <taxon>Magnoliopsida</taxon>
        <taxon>eudicotyledons</taxon>
        <taxon>Gunneridae</taxon>
        <taxon>Pentapetalae</taxon>
        <taxon>asterids</taxon>
        <taxon>lamiids</taxon>
        <taxon>Solanales</taxon>
        <taxon>Solanaceae</taxon>
        <taxon>Solanoideae</taxon>
        <taxon>Datureae</taxon>
        <taxon>Datura</taxon>
    </lineage>
</organism>
<reference evidence="1 2" key="1">
    <citation type="journal article" date="2021" name="BMC Genomics">
        <title>Datura genome reveals duplications of psychoactive alkaloid biosynthetic genes and high mutation rate following tissue culture.</title>
        <authorList>
            <person name="Rajewski A."/>
            <person name="Carter-House D."/>
            <person name="Stajich J."/>
            <person name="Litt A."/>
        </authorList>
    </citation>
    <scope>NUCLEOTIDE SEQUENCE [LARGE SCALE GENOMIC DNA]</scope>
    <source>
        <strain evidence="1">AR-01</strain>
    </source>
</reference>
<gene>
    <name evidence="1" type="ORF">HAX54_021867</name>
</gene>
<dbReference type="Proteomes" id="UP000823775">
    <property type="component" value="Unassembled WGS sequence"/>
</dbReference>